<evidence type="ECO:0000313" key="2">
    <source>
        <dbReference type="Proteomes" id="UP000016930"/>
    </source>
</evidence>
<sequence>MDHFLAIGVGLGLRAVIDIMSNHNQRINGSLVGLWEGAVLHHFLYKFPRSIDPYVAYVFRLFVDFALTTSVTRLSIIVLWTGLG</sequence>
<protein>
    <submittedName>
        <fullName evidence="1">Uncharacterized protein</fullName>
    </submittedName>
</protein>
<dbReference type="STRING" id="914234.M2RLP7"/>
<dbReference type="OrthoDB" id="3231855at2759"/>
<gene>
    <name evidence="1" type="ORF">CERSUDRAFT_37816</name>
</gene>
<dbReference type="HOGENOM" id="CLU_2533607_0_0_1"/>
<dbReference type="AlphaFoldDB" id="M2RLP7"/>
<feature type="non-terminal residue" evidence="1">
    <location>
        <position position="84"/>
    </location>
</feature>
<dbReference type="EMBL" id="KB445794">
    <property type="protein sequence ID" value="EMD39387.1"/>
    <property type="molecule type" value="Genomic_DNA"/>
</dbReference>
<reference evidence="1 2" key="1">
    <citation type="journal article" date="2012" name="Proc. Natl. Acad. Sci. U.S.A.">
        <title>Comparative genomics of Ceriporiopsis subvermispora and Phanerochaete chrysosporium provide insight into selective ligninolysis.</title>
        <authorList>
            <person name="Fernandez-Fueyo E."/>
            <person name="Ruiz-Duenas F.J."/>
            <person name="Ferreira P."/>
            <person name="Floudas D."/>
            <person name="Hibbett D.S."/>
            <person name="Canessa P."/>
            <person name="Larrondo L.F."/>
            <person name="James T.Y."/>
            <person name="Seelenfreund D."/>
            <person name="Lobos S."/>
            <person name="Polanco R."/>
            <person name="Tello M."/>
            <person name="Honda Y."/>
            <person name="Watanabe T."/>
            <person name="Watanabe T."/>
            <person name="Ryu J.S."/>
            <person name="Kubicek C.P."/>
            <person name="Schmoll M."/>
            <person name="Gaskell J."/>
            <person name="Hammel K.E."/>
            <person name="St John F.J."/>
            <person name="Vanden Wymelenberg A."/>
            <person name="Sabat G."/>
            <person name="Splinter BonDurant S."/>
            <person name="Syed K."/>
            <person name="Yadav J.S."/>
            <person name="Doddapaneni H."/>
            <person name="Subramanian V."/>
            <person name="Lavin J.L."/>
            <person name="Oguiza J.A."/>
            <person name="Perez G."/>
            <person name="Pisabarro A.G."/>
            <person name="Ramirez L."/>
            <person name="Santoyo F."/>
            <person name="Master E."/>
            <person name="Coutinho P.M."/>
            <person name="Henrissat B."/>
            <person name="Lombard V."/>
            <person name="Magnuson J.K."/>
            <person name="Kuees U."/>
            <person name="Hori C."/>
            <person name="Igarashi K."/>
            <person name="Samejima M."/>
            <person name="Held B.W."/>
            <person name="Barry K.W."/>
            <person name="LaButti K.M."/>
            <person name="Lapidus A."/>
            <person name="Lindquist E.A."/>
            <person name="Lucas S.M."/>
            <person name="Riley R."/>
            <person name="Salamov A.A."/>
            <person name="Hoffmeister D."/>
            <person name="Schwenk D."/>
            <person name="Hadar Y."/>
            <person name="Yarden O."/>
            <person name="de Vries R.P."/>
            <person name="Wiebenga A."/>
            <person name="Stenlid J."/>
            <person name="Eastwood D."/>
            <person name="Grigoriev I.V."/>
            <person name="Berka R.M."/>
            <person name="Blanchette R.A."/>
            <person name="Kersten P."/>
            <person name="Martinez A.T."/>
            <person name="Vicuna R."/>
            <person name="Cullen D."/>
        </authorList>
    </citation>
    <scope>NUCLEOTIDE SEQUENCE [LARGE SCALE GENOMIC DNA]</scope>
    <source>
        <strain evidence="1 2">B</strain>
    </source>
</reference>
<organism evidence="1 2">
    <name type="scientific">Ceriporiopsis subvermispora (strain B)</name>
    <name type="common">White-rot fungus</name>
    <name type="synonym">Gelatoporia subvermispora</name>
    <dbReference type="NCBI Taxonomy" id="914234"/>
    <lineage>
        <taxon>Eukaryota</taxon>
        <taxon>Fungi</taxon>
        <taxon>Dikarya</taxon>
        <taxon>Basidiomycota</taxon>
        <taxon>Agaricomycotina</taxon>
        <taxon>Agaricomycetes</taxon>
        <taxon>Polyporales</taxon>
        <taxon>Gelatoporiaceae</taxon>
        <taxon>Gelatoporia</taxon>
    </lineage>
</organism>
<name>M2RLP7_CERS8</name>
<evidence type="ECO:0000313" key="1">
    <source>
        <dbReference type="EMBL" id="EMD39387.1"/>
    </source>
</evidence>
<keyword evidence="2" id="KW-1185">Reference proteome</keyword>
<accession>M2RLP7</accession>
<proteinExistence type="predicted"/>
<dbReference type="Proteomes" id="UP000016930">
    <property type="component" value="Unassembled WGS sequence"/>
</dbReference>